<dbReference type="GO" id="GO:0030422">
    <property type="term" value="P:siRNA processing"/>
    <property type="evidence" value="ECO:0007669"/>
    <property type="project" value="TreeGrafter"/>
</dbReference>
<dbReference type="OMA" id="IANCHLA"/>
<evidence type="ECO:0000256" key="8">
    <source>
        <dbReference type="RuleBase" id="RU363098"/>
    </source>
</evidence>
<evidence type="ECO:0000256" key="3">
    <source>
        <dbReference type="ARBA" id="ARBA00022679"/>
    </source>
</evidence>
<feature type="domain" description="RDRP core" evidence="10">
    <location>
        <begin position="2"/>
        <end position="295"/>
    </location>
</feature>
<feature type="compositionally biased region" description="Acidic residues" evidence="9">
    <location>
        <begin position="514"/>
        <end position="524"/>
    </location>
</feature>
<evidence type="ECO:0000313" key="13">
    <source>
        <dbReference type="Proteomes" id="UP000242180"/>
    </source>
</evidence>
<feature type="domain" description="RDRP C-terminal head" evidence="11">
    <location>
        <begin position="312"/>
        <end position="463"/>
    </location>
</feature>
<dbReference type="EMBL" id="MCGN01000007">
    <property type="protein sequence ID" value="ORY94518.1"/>
    <property type="molecule type" value="Genomic_DNA"/>
</dbReference>
<evidence type="ECO:0000256" key="6">
    <source>
        <dbReference type="ARBA" id="ARBA00023158"/>
    </source>
</evidence>
<organism evidence="12 13">
    <name type="scientific">Syncephalastrum racemosum</name>
    <name type="common">Filamentous fungus</name>
    <dbReference type="NCBI Taxonomy" id="13706"/>
    <lineage>
        <taxon>Eukaryota</taxon>
        <taxon>Fungi</taxon>
        <taxon>Fungi incertae sedis</taxon>
        <taxon>Mucoromycota</taxon>
        <taxon>Mucoromycotina</taxon>
        <taxon>Mucoromycetes</taxon>
        <taxon>Mucorales</taxon>
        <taxon>Syncephalastraceae</taxon>
        <taxon>Syncephalastrum</taxon>
    </lineage>
</organism>
<comment type="catalytic activity">
    <reaction evidence="7 8">
        <text>RNA(n) + a ribonucleoside 5'-triphosphate = RNA(n+1) + diphosphate</text>
        <dbReference type="Rhea" id="RHEA:21248"/>
        <dbReference type="Rhea" id="RHEA-COMP:14527"/>
        <dbReference type="Rhea" id="RHEA-COMP:17342"/>
        <dbReference type="ChEBI" id="CHEBI:33019"/>
        <dbReference type="ChEBI" id="CHEBI:61557"/>
        <dbReference type="ChEBI" id="CHEBI:140395"/>
        <dbReference type="EC" id="2.7.7.48"/>
    </reaction>
</comment>
<evidence type="ECO:0000259" key="10">
    <source>
        <dbReference type="Pfam" id="PF05183"/>
    </source>
</evidence>
<dbReference type="EC" id="2.7.7.48" evidence="8"/>
<proteinExistence type="inferred from homology"/>
<name>A0A1X2H7P9_SYNRA</name>
<dbReference type="InParanoid" id="A0A1X2H7P9"/>
<evidence type="ECO:0000256" key="2">
    <source>
        <dbReference type="ARBA" id="ARBA00022484"/>
    </source>
</evidence>
<dbReference type="PANTHER" id="PTHR23079">
    <property type="entry name" value="RNA-DEPENDENT RNA POLYMERASE"/>
    <property type="match status" value="1"/>
</dbReference>
<keyword evidence="3 8" id="KW-0808">Transferase</keyword>
<comment type="caution">
    <text evidence="12">The sequence shown here is derived from an EMBL/GenBank/DDBJ whole genome shotgun (WGS) entry which is preliminary data.</text>
</comment>
<feature type="region of interest" description="Disordered" evidence="9">
    <location>
        <begin position="478"/>
        <end position="524"/>
    </location>
</feature>
<dbReference type="AlphaFoldDB" id="A0A1X2H7P9"/>
<dbReference type="OrthoDB" id="6513042at2759"/>
<sequence>MIRDIEEMLVNSNLASRVIKQNTSHDMMSMLSRLVDAGFMERQDPFVMNLISMVRVSWLKDIKKRASIHVTKGVILFGVMDETHTLEPNQIFCQYAEQPWVDHKKFHRVVRGECMVYRHPCMHPGDIRVVEAVDCAPLIHLVNVIVFPATGDRDIPSMCGGGDLDGDLFSVVWDDRLLPAMKNHTPMDYRAPQPRKVEHQVQMSDIRDFFVHDNLGAIANCHLAYADERPEEGVRREICIELAKLHSAAVDFPKTGIPAEFPEEWRIKKFPDYMEKFDKASYPSQHILGQIYRSIDAERFEGYREHLVHETSYDMRFRVEGMETYIHEARSLKEMYDQDVSDIMRRFGIKTEAEVISGYVIKWLKKDRMNIRPYEMLYLVRQAVSRLWEAWQHAHFSHKVPELEKQKKAAAWYYVTYHRAGSASFATDSSKHKKFSFPWVAYATLIKVARKNKNRPERPEYMSAVPETVIQDYTRADTYEDRHDPGSPGLTDASAGSLSDSESDDDQGYGQEADQFEGDLDGIV</sequence>
<dbReference type="InterPro" id="IPR007855">
    <property type="entry name" value="RDRP"/>
</dbReference>
<comment type="similarity">
    <text evidence="1 8">Belongs to the RdRP family.</text>
</comment>
<evidence type="ECO:0000256" key="5">
    <source>
        <dbReference type="ARBA" id="ARBA00022884"/>
    </source>
</evidence>
<dbReference type="GO" id="GO:0003968">
    <property type="term" value="F:RNA-directed RNA polymerase activity"/>
    <property type="evidence" value="ECO:0007669"/>
    <property type="project" value="UniProtKB-KW"/>
</dbReference>
<evidence type="ECO:0000256" key="4">
    <source>
        <dbReference type="ARBA" id="ARBA00022695"/>
    </source>
</evidence>
<dbReference type="GO" id="GO:0003723">
    <property type="term" value="F:RNA binding"/>
    <property type="evidence" value="ECO:0007669"/>
    <property type="project" value="UniProtKB-KW"/>
</dbReference>
<evidence type="ECO:0000259" key="11">
    <source>
        <dbReference type="Pfam" id="PF26253"/>
    </source>
</evidence>
<dbReference type="Pfam" id="PF05183">
    <property type="entry name" value="RdRP"/>
    <property type="match status" value="1"/>
</dbReference>
<dbReference type="InterPro" id="IPR057596">
    <property type="entry name" value="RDRP_core"/>
</dbReference>
<keyword evidence="5 8" id="KW-0694">RNA-binding</keyword>
<keyword evidence="2 8" id="KW-0696">RNA-directed RNA polymerase</keyword>
<keyword evidence="6" id="KW-0943">RNA-mediated gene silencing</keyword>
<dbReference type="STRING" id="13706.A0A1X2H7P9"/>
<keyword evidence="4 8" id="KW-0548">Nucleotidyltransferase</keyword>
<evidence type="ECO:0000256" key="9">
    <source>
        <dbReference type="SAM" id="MobiDB-lite"/>
    </source>
</evidence>
<evidence type="ECO:0000313" key="12">
    <source>
        <dbReference type="EMBL" id="ORY94518.1"/>
    </source>
</evidence>
<protein>
    <recommendedName>
        <fullName evidence="8">RNA-dependent RNA polymerase</fullName>
        <ecNumber evidence="8">2.7.7.48</ecNumber>
    </recommendedName>
</protein>
<dbReference type="Pfam" id="PF26253">
    <property type="entry name" value="RdRP_head"/>
    <property type="match status" value="1"/>
</dbReference>
<evidence type="ECO:0000256" key="7">
    <source>
        <dbReference type="ARBA" id="ARBA00048744"/>
    </source>
</evidence>
<dbReference type="Proteomes" id="UP000242180">
    <property type="component" value="Unassembled WGS sequence"/>
</dbReference>
<dbReference type="GO" id="GO:0031380">
    <property type="term" value="C:nuclear RNA-directed RNA polymerase complex"/>
    <property type="evidence" value="ECO:0007669"/>
    <property type="project" value="TreeGrafter"/>
</dbReference>
<accession>A0A1X2H7P9</accession>
<keyword evidence="13" id="KW-1185">Reference proteome</keyword>
<evidence type="ECO:0000256" key="1">
    <source>
        <dbReference type="ARBA" id="ARBA00005762"/>
    </source>
</evidence>
<gene>
    <name evidence="12" type="ORF">BCR43DRAFT_531731</name>
</gene>
<dbReference type="InterPro" id="IPR058752">
    <property type="entry name" value="RDRP_C_head"/>
</dbReference>
<dbReference type="PANTHER" id="PTHR23079:SF55">
    <property type="entry name" value="RNA-DIRECTED RNA POLYMERASE"/>
    <property type="match status" value="1"/>
</dbReference>
<reference evidence="12 13" key="1">
    <citation type="submission" date="2016-07" db="EMBL/GenBank/DDBJ databases">
        <title>Pervasive Adenine N6-methylation of Active Genes in Fungi.</title>
        <authorList>
            <consortium name="DOE Joint Genome Institute"/>
            <person name="Mondo S.J."/>
            <person name="Dannebaum R.O."/>
            <person name="Kuo R.C."/>
            <person name="Labutti K."/>
            <person name="Haridas S."/>
            <person name="Kuo A."/>
            <person name="Salamov A."/>
            <person name="Ahrendt S.R."/>
            <person name="Lipzen A."/>
            <person name="Sullivan W."/>
            <person name="Andreopoulos W.B."/>
            <person name="Clum A."/>
            <person name="Lindquist E."/>
            <person name="Daum C."/>
            <person name="Ramamoorthy G.K."/>
            <person name="Gryganskyi A."/>
            <person name="Culley D."/>
            <person name="Magnuson J.K."/>
            <person name="James T.Y."/>
            <person name="O'Malley M.A."/>
            <person name="Stajich J.E."/>
            <person name="Spatafora J.W."/>
            <person name="Visel A."/>
            <person name="Grigoriev I.V."/>
        </authorList>
    </citation>
    <scope>NUCLEOTIDE SEQUENCE [LARGE SCALE GENOMIC DNA]</scope>
    <source>
        <strain evidence="12 13">NRRL 2496</strain>
    </source>
</reference>